<dbReference type="OrthoDB" id="5405677at2"/>
<dbReference type="InterPro" id="IPR007813">
    <property type="entry name" value="PilN"/>
</dbReference>
<evidence type="ECO:0000313" key="1">
    <source>
        <dbReference type="EMBL" id="RVT86209.1"/>
    </source>
</evidence>
<evidence type="ECO:0000313" key="2">
    <source>
        <dbReference type="Proteomes" id="UP000288587"/>
    </source>
</evidence>
<name>A0A3S3T9A8_9BURK</name>
<dbReference type="EMBL" id="SACM01000002">
    <property type="protein sequence ID" value="RVT86209.1"/>
    <property type="molecule type" value="Genomic_DNA"/>
</dbReference>
<dbReference type="Proteomes" id="UP000288587">
    <property type="component" value="Unassembled WGS sequence"/>
</dbReference>
<reference evidence="1 2" key="1">
    <citation type="submission" date="2019-01" db="EMBL/GenBank/DDBJ databases">
        <authorList>
            <person name="Chen W.-M."/>
        </authorList>
    </citation>
    <scope>NUCLEOTIDE SEQUENCE [LARGE SCALE GENOMIC DNA]</scope>
    <source>
        <strain evidence="1 2">CCP-18</strain>
    </source>
</reference>
<sequence length="206" mass="22056">MAQQLNLYDPSLRPPRVWVTPGRVLLAALLVAAAVAGAAWQVRGQAQAALARSAALQTQLQQLGGAPSANAEEETAQRKEIEALRWRVQALQALAQAQAKEPDGRAAAAAWLEALAQAAPGDVWLTAMQWQAPHGGEAATMALEGEMLDPRRLPAYLRRLEAQPALQGQRLAQVQVEPAPVVVGREAQPAKPAQFVLRSQPKANVR</sequence>
<accession>A0A3S3T9A8</accession>
<gene>
    <name evidence="1" type="ORF">EOD73_09250</name>
</gene>
<keyword evidence="2" id="KW-1185">Reference proteome</keyword>
<dbReference type="AlphaFoldDB" id="A0A3S3T9A8"/>
<proteinExistence type="predicted"/>
<dbReference type="Pfam" id="PF05137">
    <property type="entry name" value="PilN"/>
    <property type="match status" value="1"/>
</dbReference>
<organism evidence="1 2">
    <name type="scientific">Inhella crocodyli</name>
    <dbReference type="NCBI Taxonomy" id="2499851"/>
    <lineage>
        <taxon>Bacteria</taxon>
        <taxon>Pseudomonadati</taxon>
        <taxon>Pseudomonadota</taxon>
        <taxon>Betaproteobacteria</taxon>
        <taxon>Burkholderiales</taxon>
        <taxon>Sphaerotilaceae</taxon>
        <taxon>Inhella</taxon>
    </lineage>
</organism>
<comment type="caution">
    <text evidence="1">The sequence shown here is derived from an EMBL/GenBank/DDBJ whole genome shotgun (WGS) entry which is preliminary data.</text>
</comment>
<protein>
    <recommendedName>
        <fullName evidence="3">Fimbrial assembly protein</fullName>
    </recommendedName>
</protein>
<evidence type="ECO:0008006" key="3">
    <source>
        <dbReference type="Google" id="ProtNLM"/>
    </source>
</evidence>
<dbReference type="RefSeq" id="WP_127682704.1">
    <property type="nucleotide sequence ID" value="NZ_SACM01000002.1"/>
</dbReference>